<dbReference type="PANTHER" id="PTHR34296:SF2">
    <property type="entry name" value="ABC TRANSPORTER GUANOSINE-BINDING PROTEIN NUPN"/>
    <property type="match status" value="1"/>
</dbReference>
<reference evidence="8" key="1">
    <citation type="submission" date="2019-08" db="EMBL/GenBank/DDBJ databases">
        <authorList>
            <person name="Kucharzyk K."/>
            <person name="Murdoch R.W."/>
            <person name="Higgins S."/>
            <person name="Loffler F."/>
        </authorList>
    </citation>
    <scope>NUCLEOTIDE SEQUENCE</scope>
</reference>
<evidence type="ECO:0000256" key="4">
    <source>
        <dbReference type="ARBA" id="ARBA00023136"/>
    </source>
</evidence>
<evidence type="ECO:0000256" key="5">
    <source>
        <dbReference type="ARBA" id="ARBA00023288"/>
    </source>
</evidence>
<dbReference type="GO" id="GO:0005886">
    <property type="term" value="C:plasma membrane"/>
    <property type="evidence" value="ECO:0007669"/>
    <property type="project" value="UniProtKB-SubCell"/>
</dbReference>
<proteinExistence type="predicted"/>
<sequence length="401" mass="45106">MGRRQPFNEVNKHFVGTFLIKQDTTLILHRNIRGGEQEKPIHRERVRPNGSWGMRPRSMAAAGTETREVYLLRKSVLALLMVFVLLLAGTASAEVKDYKDFKLAAVFQTAIEEPWDGAIHQACILLQKELGFTYEFTEKVGAADFERVLREYAERGFDLIVGDAFLAGEEPSRRVAKDYPEVAFAFGSEFTFQEPNYSVFDNWIHEPSYLCGIIAGRMTKTNTLGIVAALPIAEVNRLVHAFKEGALSVNPKVKVKVAYIGSWFDPPKAKEATLAQIEAGADLIFAERFGVFEAAKEKGVLAFGNMMDQHDLAPEVVITGPVWNMGPTVRYCIDEVRSKKWKAGDLREWSMMARGGAYLAPFHEFQQKLPPEVLKEVRELEAKIMNGQFTVPIIETELKTD</sequence>
<protein>
    <recommendedName>
        <fullName evidence="7">ABC transporter substrate-binding protein PnrA-like domain-containing protein</fullName>
    </recommendedName>
</protein>
<keyword evidence="2" id="KW-1003">Cell membrane</keyword>
<dbReference type="AlphaFoldDB" id="A0A644VYJ8"/>
<keyword evidence="4 6" id="KW-0472">Membrane</keyword>
<dbReference type="CDD" id="cd06304">
    <property type="entry name" value="PBP1_BmpA_Med_PnrA-like"/>
    <property type="match status" value="1"/>
</dbReference>
<keyword evidence="3" id="KW-0732">Signal</keyword>
<evidence type="ECO:0000256" key="3">
    <source>
        <dbReference type="ARBA" id="ARBA00022729"/>
    </source>
</evidence>
<keyword evidence="6" id="KW-1133">Transmembrane helix</keyword>
<keyword evidence="5" id="KW-0449">Lipoprotein</keyword>
<accession>A0A644VYJ8</accession>
<feature type="domain" description="ABC transporter substrate-binding protein PnrA-like" evidence="7">
    <location>
        <begin position="127"/>
        <end position="392"/>
    </location>
</feature>
<name>A0A644VYJ8_9ZZZZ</name>
<evidence type="ECO:0000256" key="1">
    <source>
        <dbReference type="ARBA" id="ARBA00004236"/>
    </source>
</evidence>
<comment type="subcellular location">
    <subcellularLocation>
        <location evidence="1">Cell membrane</location>
    </subcellularLocation>
</comment>
<evidence type="ECO:0000259" key="7">
    <source>
        <dbReference type="Pfam" id="PF02608"/>
    </source>
</evidence>
<dbReference type="InterPro" id="IPR050957">
    <property type="entry name" value="BMP_lipoprotein"/>
</dbReference>
<keyword evidence="6" id="KW-0812">Transmembrane</keyword>
<feature type="transmembrane region" description="Helical" evidence="6">
    <location>
        <begin position="76"/>
        <end position="93"/>
    </location>
</feature>
<comment type="caution">
    <text evidence="8">The sequence shown here is derived from an EMBL/GenBank/DDBJ whole genome shotgun (WGS) entry which is preliminary data.</text>
</comment>
<evidence type="ECO:0000256" key="2">
    <source>
        <dbReference type="ARBA" id="ARBA00022475"/>
    </source>
</evidence>
<dbReference type="InterPro" id="IPR003760">
    <property type="entry name" value="PnrA-like"/>
</dbReference>
<evidence type="ECO:0000256" key="6">
    <source>
        <dbReference type="SAM" id="Phobius"/>
    </source>
</evidence>
<dbReference type="Gene3D" id="3.40.50.2300">
    <property type="match status" value="2"/>
</dbReference>
<dbReference type="EMBL" id="VSSQ01000500">
    <property type="protein sequence ID" value="MPL96220.1"/>
    <property type="molecule type" value="Genomic_DNA"/>
</dbReference>
<gene>
    <name evidence="8" type="ORF">SDC9_42395</name>
</gene>
<dbReference type="PANTHER" id="PTHR34296">
    <property type="entry name" value="TRANSCRIPTIONAL ACTIVATOR PROTEIN MED"/>
    <property type="match status" value="1"/>
</dbReference>
<organism evidence="8">
    <name type="scientific">bioreactor metagenome</name>
    <dbReference type="NCBI Taxonomy" id="1076179"/>
    <lineage>
        <taxon>unclassified sequences</taxon>
        <taxon>metagenomes</taxon>
        <taxon>ecological metagenomes</taxon>
    </lineage>
</organism>
<dbReference type="Pfam" id="PF02608">
    <property type="entry name" value="Bmp"/>
    <property type="match status" value="1"/>
</dbReference>
<evidence type="ECO:0000313" key="8">
    <source>
        <dbReference type="EMBL" id="MPL96220.1"/>
    </source>
</evidence>